<dbReference type="Gene3D" id="2.60.120.260">
    <property type="entry name" value="Galactose-binding domain-like"/>
    <property type="match status" value="1"/>
</dbReference>
<dbReference type="InterPro" id="IPR001932">
    <property type="entry name" value="PPM-type_phosphatase-like_dom"/>
</dbReference>
<dbReference type="PANTHER" id="PTHR43156:SF2">
    <property type="entry name" value="STAGE II SPORULATION PROTEIN E"/>
    <property type="match status" value="1"/>
</dbReference>
<feature type="transmembrane region" description="Helical" evidence="3">
    <location>
        <begin position="411"/>
        <end position="432"/>
    </location>
</feature>
<evidence type="ECO:0000259" key="5">
    <source>
        <dbReference type="Pfam" id="PF07695"/>
    </source>
</evidence>
<dbReference type="Pfam" id="PF07228">
    <property type="entry name" value="SpoIIE"/>
    <property type="match status" value="1"/>
</dbReference>
<keyword evidence="7" id="KW-1185">Reference proteome</keyword>
<feature type="transmembrane region" description="Helical" evidence="3">
    <location>
        <begin position="355"/>
        <end position="373"/>
    </location>
</feature>
<keyword evidence="2" id="KW-0175">Coiled coil</keyword>
<gene>
    <name evidence="6" type="ORF">LEP1GSC060_0174</name>
</gene>
<comment type="caution">
    <text evidence="6">The sequence shown here is derived from an EMBL/GenBank/DDBJ whole genome shotgun (WGS) entry which is preliminary data.</text>
</comment>
<evidence type="ECO:0000259" key="4">
    <source>
        <dbReference type="Pfam" id="PF07228"/>
    </source>
</evidence>
<dbReference type="PANTHER" id="PTHR43156">
    <property type="entry name" value="STAGE II SPORULATION PROTEIN E-RELATED"/>
    <property type="match status" value="1"/>
</dbReference>
<dbReference type="Gene3D" id="3.60.40.10">
    <property type="entry name" value="PPM-type phosphatase domain"/>
    <property type="match status" value="1"/>
</dbReference>
<feature type="transmembrane region" description="Helical" evidence="3">
    <location>
        <begin position="293"/>
        <end position="313"/>
    </location>
</feature>
<protein>
    <submittedName>
        <fullName evidence="6">Stage II sporulation protein E</fullName>
    </submittedName>
</protein>
<feature type="transmembrane region" description="Helical" evidence="3">
    <location>
        <begin position="469"/>
        <end position="489"/>
    </location>
</feature>
<dbReference type="GO" id="GO:0016791">
    <property type="term" value="F:phosphatase activity"/>
    <property type="evidence" value="ECO:0007669"/>
    <property type="project" value="TreeGrafter"/>
</dbReference>
<feature type="transmembrane region" description="Helical" evidence="3">
    <location>
        <begin position="379"/>
        <end position="399"/>
    </location>
</feature>
<feature type="transmembrane region" description="Helical" evidence="3">
    <location>
        <begin position="20"/>
        <end position="41"/>
    </location>
</feature>
<feature type="transmembrane region" description="Helical" evidence="3">
    <location>
        <begin position="62"/>
        <end position="80"/>
    </location>
</feature>
<feature type="coiled-coil region" evidence="2">
    <location>
        <begin position="481"/>
        <end position="523"/>
    </location>
</feature>
<proteinExistence type="predicted"/>
<evidence type="ECO:0000313" key="6">
    <source>
        <dbReference type="EMBL" id="EMY77548.1"/>
    </source>
</evidence>
<dbReference type="InterPro" id="IPR052016">
    <property type="entry name" value="Bact_Sigma-Reg"/>
</dbReference>
<feature type="transmembrane region" description="Helical" evidence="3">
    <location>
        <begin position="92"/>
        <end position="111"/>
    </location>
</feature>
<name>N1WP13_9LEPT</name>
<feature type="domain" description="PPM-type phosphatase" evidence="4">
    <location>
        <begin position="588"/>
        <end position="784"/>
    </location>
</feature>
<sequence>MKTTSKLSKKLLSKPEETGVLWFLRVFFYFISWITKSVGFSKNRRPFRSQFLKDQHQHPSRTSHFFVFLFTKILFFYAAFHNFYKSFFCNVANRIPIFPAFLFYFLILSTLSSESIQKIYSLDEIVSLDSTQEHSWEIASQKIDPVSFSMSYLEGQRNLKIPFEPYKVPGVYKLSDESVQTAIIVKKFIAPENWKSVGLAVRLGTLTDKDRTYLNGTLIGQTGNMDSTLPQAYDKIRIYPIPNDLIRRGQVNILVIEVKKYFQKEIGIEQDKTAIGDSLLIQKELLSTEYIKILLLMIYTTVGAYFLLLYLRRRTDRENLYYGLFTILLVIYQFLRNQIKYELGIEFIYMKKLEYIVLTVLVPIFANFIRIYFKYPRKLVLNVLDVFYVCFALFYIVSNEVTYYNFINKNLVQYGWILYLGIVLDHLIRRVIAKDKDALLILIGVLITVSAALLDTLGARNIIVFPRIVGYSFLFFILSIATILANKFVRLNEEVEELNEDLEKKVEQRTEELKLSLEQVNRLKIQQDADYFLTSLLINPLSSNKNTSEVIKTEFYTKQKKSFEFKNKTYEIGGDILISGNVKLFEKKYVVFVNGDAMGKSIQGAGGALVLGTVFNTILTRSSIPSQQNKRPERWLEEAFLELQKIFESFDGSMYISIVLGLVEESTGLLYYINAEHPWTVLYRDGVASYIEEELTLRKIGIPENEQHLVIKNFQMFPGDTIVIGSDGRDDLLIGNEENRVVNEDQNQFLKRVEEGQANLREVYDRILKFGSLLDDFSLLKITYHPVLADGFQKSDFRDITE</sequence>
<evidence type="ECO:0000256" key="2">
    <source>
        <dbReference type="SAM" id="Coils"/>
    </source>
</evidence>
<keyword evidence="3" id="KW-0472">Membrane</keyword>
<feature type="domain" description="7TM-DISM receptor extracellular" evidence="5">
    <location>
        <begin position="290"/>
        <end position="486"/>
    </location>
</feature>
<keyword evidence="1" id="KW-0378">Hydrolase</keyword>
<dbReference type="Pfam" id="PF07695">
    <property type="entry name" value="7TMR-DISM_7TM"/>
    <property type="match status" value="1"/>
</dbReference>
<feature type="transmembrane region" description="Helical" evidence="3">
    <location>
        <begin position="438"/>
        <end position="457"/>
    </location>
</feature>
<dbReference type="AlphaFoldDB" id="N1WP13"/>
<dbReference type="InterPro" id="IPR011623">
    <property type="entry name" value="7TMR_DISM_rcpt_extracell_dom1"/>
</dbReference>
<dbReference type="InterPro" id="IPR036457">
    <property type="entry name" value="PPM-type-like_dom_sf"/>
</dbReference>
<dbReference type="RefSeq" id="WP_003003802.1">
    <property type="nucleotide sequence ID" value="NZ_AOHC02000036.1"/>
</dbReference>
<dbReference type="STRING" id="1218598.LEP1GSC060_0174"/>
<dbReference type="EMBL" id="AOHC02000036">
    <property type="protein sequence ID" value="EMY77548.1"/>
    <property type="molecule type" value="Genomic_DNA"/>
</dbReference>
<dbReference type="Proteomes" id="UP000012313">
    <property type="component" value="Unassembled WGS sequence"/>
</dbReference>
<keyword evidence="3" id="KW-1133">Transmembrane helix</keyword>
<evidence type="ECO:0000256" key="3">
    <source>
        <dbReference type="SAM" id="Phobius"/>
    </source>
</evidence>
<reference evidence="6" key="1">
    <citation type="submission" date="2013-03" db="EMBL/GenBank/DDBJ databases">
        <authorList>
            <person name="Harkins D.M."/>
            <person name="Durkin A.S."/>
            <person name="Brinkac L.M."/>
            <person name="Haft D.H."/>
            <person name="Selengut J.D."/>
            <person name="Sanka R."/>
            <person name="DePew J."/>
            <person name="Purushe J."/>
            <person name="Hartskeerl R.A."/>
            <person name="Ahmed A."/>
            <person name="van der Linden H."/>
            <person name="Goris M.G.A."/>
            <person name="Vinetz J.M."/>
            <person name="Sutton G.G."/>
            <person name="Nierman W.C."/>
            <person name="Fouts D.E."/>
        </authorList>
    </citation>
    <scope>NUCLEOTIDE SEQUENCE [LARGE SCALE GENOMIC DNA]</scope>
    <source>
        <strain evidence="6">ICFT</strain>
    </source>
</reference>
<accession>N1WP13</accession>
<evidence type="ECO:0000313" key="7">
    <source>
        <dbReference type="Proteomes" id="UP000012313"/>
    </source>
</evidence>
<evidence type="ECO:0000256" key="1">
    <source>
        <dbReference type="ARBA" id="ARBA00022801"/>
    </source>
</evidence>
<feature type="transmembrane region" description="Helical" evidence="3">
    <location>
        <begin position="319"/>
        <end position="335"/>
    </location>
</feature>
<organism evidence="6 7">
    <name type="scientific">Leptospira weilii serovar Ranarum str. ICFT</name>
    <dbReference type="NCBI Taxonomy" id="1218598"/>
    <lineage>
        <taxon>Bacteria</taxon>
        <taxon>Pseudomonadati</taxon>
        <taxon>Spirochaetota</taxon>
        <taxon>Spirochaetia</taxon>
        <taxon>Leptospirales</taxon>
        <taxon>Leptospiraceae</taxon>
        <taxon>Leptospira</taxon>
    </lineage>
</organism>
<keyword evidence="3" id="KW-0812">Transmembrane</keyword>